<gene>
    <name evidence="2" type="ORF">SAMN05421825_2631</name>
</gene>
<protein>
    <submittedName>
        <fullName evidence="2">Uncharacterized protein</fullName>
    </submittedName>
</protein>
<evidence type="ECO:0000313" key="2">
    <source>
        <dbReference type="EMBL" id="SDG08513.1"/>
    </source>
</evidence>
<keyword evidence="3" id="KW-1185">Reference proteome</keyword>
<dbReference type="STRING" id="454006.SAMN05421825_2631"/>
<keyword evidence="1" id="KW-0472">Membrane</keyword>
<dbReference type="EMBL" id="FNBH01000003">
    <property type="protein sequence ID" value="SDG08513.1"/>
    <property type="molecule type" value="Genomic_DNA"/>
</dbReference>
<organism evidence="2 3">
    <name type="scientific">Epilithonimonas hungarica</name>
    <dbReference type="NCBI Taxonomy" id="454006"/>
    <lineage>
        <taxon>Bacteria</taxon>
        <taxon>Pseudomonadati</taxon>
        <taxon>Bacteroidota</taxon>
        <taxon>Flavobacteriia</taxon>
        <taxon>Flavobacteriales</taxon>
        <taxon>Weeksellaceae</taxon>
        <taxon>Chryseobacterium group</taxon>
        <taxon>Epilithonimonas</taxon>
    </lineage>
</organism>
<reference evidence="3" key="1">
    <citation type="submission" date="2016-10" db="EMBL/GenBank/DDBJ databases">
        <authorList>
            <person name="Varghese N."/>
            <person name="Submissions S."/>
        </authorList>
    </citation>
    <scope>NUCLEOTIDE SEQUENCE [LARGE SCALE GENOMIC DNA]</scope>
    <source>
        <strain evidence="3">DSM 19684</strain>
    </source>
</reference>
<dbReference type="AlphaFoldDB" id="A0A1G7RCQ8"/>
<keyword evidence="1" id="KW-1133">Transmembrane helix</keyword>
<keyword evidence="1" id="KW-0812">Transmembrane</keyword>
<feature type="transmembrane region" description="Helical" evidence="1">
    <location>
        <begin position="71"/>
        <end position="91"/>
    </location>
</feature>
<feature type="transmembrane region" description="Helical" evidence="1">
    <location>
        <begin position="43"/>
        <end position="59"/>
    </location>
</feature>
<evidence type="ECO:0000256" key="1">
    <source>
        <dbReference type="SAM" id="Phobius"/>
    </source>
</evidence>
<evidence type="ECO:0000313" key="3">
    <source>
        <dbReference type="Proteomes" id="UP000199203"/>
    </source>
</evidence>
<accession>A0A1G7RCQ8</accession>
<proteinExistence type="predicted"/>
<sequence>MKYWLLKIGLILFNIFYSLYFDYRVFKTFRVREEFPTAVKDESFWFLVLILLIIFNFIFEKQFLKHTKRKMSIILLFVNFIIVLPIIYFTINELIIEGF</sequence>
<dbReference type="Proteomes" id="UP000199203">
    <property type="component" value="Unassembled WGS sequence"/>
</dbReference>
<feature type="transmembrane region" description="Helical" evidence="1">
    <location>
        <begin position="5"/>
        <end position="23"/>
    </location>
</feature>
<name>A0A1G7RCQ8_9FLAO</name>